<evidence type="ECO:0000313" key="2">
    <source>
        <dbReference type="Proteomes" id="UP000500953"/>
    </source>
</evidence>
<reference evidence="1 2" key="1">
    <citation type="journal article" date="2019" name="ACS Chem. Biol.">
        <title>Identification and Mobilization of a Cryptic Antibiotic Biosynthesis Gene Locus from a Human-Pathogenic Nocardia Isolate.</title>
        <authorList>
            <person name="Herisse M."/>
            <person name="Ishida K."/>
            <person name="Porter J.L."/>
            <person name="Howden B."/>
            <person name="Hertweck C."/>
            <person name="Stinear T.P."/>
            <person name="Pidot S.J."/>
        </authorList>
    </citation>
    <scope>NUCLEOTIDE SEQUENCE [LARGE SCALE GENOMIC DNA]</scope>
    <source>
        <strain evidence="1 2">AUSMDU00012715</strain>
    </source>
</reference>
<gene>
    <name evidence="1" type="ORF">F6W96_16810</name>
</gene>
<evidence type="ECO:0000313" key="1">
    <source>
        <dbReference type="EMBL" id="QIS19701.1"/>
    </source>
</evidence>
<dbReference type="Proteomes" id="UP000500953">
    <property type="component" value="Chromosome"/>
</dbReference>
<proteinExistence type="predicted"/>
<dbReference type="EMBL" id="CP046173">
    <property type="protein sequence ID" value="QIS19701.1"/>
    <property type="molecule type" value="Genomic_DNA"/>
</dbReference>
<accession>A0A6G9Z2U1</accession>
<organism evidence="1 2">
    <name type="scientific">Nocardia terpenica</name>
    <dbReference type="NCBI Taxonomy" id="455432"/>
    <lineage>
        <taxon>Bacteria</taxon>
        <taxon>Bacillati</taxon>
        <taxon>Actinomycetota</taxon>
        <taxon>Actinomycetes</taxon>
        <taxon>Mycobacteriales</taxon>
        <taxon>Nocardiaceae</taxon>
        <taxon>Nocardia</taxon>
    </lineage>
</organism>
<dbReference type="AlphaFoldDB" id="A0A6G9Z2U1"/>
<name>A0A6G9Z2U1_9NOCA</name>
<protein>
    <submittedName>
        <fullName evidence="1">Transposase</fullName>
    </submittedName>
</protein>
<sequence>MLYRLRTGVPWRDLPLVFGAWYRSLSSSAPVRHGSRRRMAQTIGGHALTRPCVALPRPPQCPKPPTSYLSTRPVPCPTAAYRLLR</sequence>